<keyword evidence="4" id="KW-1185">Reference proteome</keyword>
<accession>A0A1D2NC16</accession>
<keyword evidence="2" id="KW-0472">Membrane</keyword>
<keyword evidence="2" id="KW-1133">Transmembrane helix</keyword>
<dbReference type="Proteomes" id="UP000094527">
    <property type="component" value="Unassembled WGS sequence"/>
</dbReference>
<evidence type="ECO:0000313" key="3">
    <source>
        <dbReference type="EMBL" id="ODN02792.1"/>
    </source>
</evidence>
<keyword evidence="2" id="KW-0812">Transmembrane</keyword>
<comment type="caution">
    <text evidence="3">The sequence shown here is derived from an EMBL/GenBank/DDBJ whole genome shotgun (WGS) entry which is preliminary data.</text>
</comment>
<evidence type="ECO:0000256" key="2">
    <source>
        <dbReference type="SAM" id="Phobius"/>
    </source>
</evidence>
<feature type="region of interest" description="Disordered" evidence="1">
    <location>
        <begin position="1"/>
        <end position="25"/>
    </location>
</feature>
<organism evidence="3 4">
    <name type="scientific">Orchesella cincta</name>
    <name type="common">Springtail</name>
    <name type="synonym">Podura cincta</name>
    <dbReference type="NCBI Taxonomy" id="48709"/>
    <lineage>
        <taxon>Eukaryota</taxon>
        <taxon>Metazoa</taxon>
        <taxon>Ecdysozoa</taxon>
        <taxon>Arthropoda</taxon>
        <taxon>Hexapoda</taxon>
        <taxon>Collembola</taxon>
        <taxon>Entomobryomorpha</taxon>
        <taxon>Entomobryoidea</taxon>
        <taxon>Orchesellidae</taxon>
        <taxon>Orchesellinae</taxon>
        <taxon>Orchesella</taxon>
    </lineage>
</organism>
<name>A0A1D2NC16_ORCCI</name>
<evidence type="ECO:0000313" key="4">
    <source>
        <dbReference type="Proteomes" id="UP000094527"/>
    </source>
</evidence>
<gene>
    <name evidence="3" type="ORF">Ocin01_03863</name>
</gene>
<sequence>MALLDNETVVDLQSDEGTDPNQPLIPSSRCSSNIKKLISAGFIILLCLSFITWLAVWESEKESIQPSPTPPPFAQAPFQHKGTHCTKKPLPKNATDMAAKDLLSLVFDKDQLEYIEIRCHPQHPPTFKFMLLVENVANFTGASNTMTHAIAAVSREAAESMFGLDYSHKIPLPPPSQACQPVACTFLSC</sequence>
<dbReference type="AlphaFoldDB" id="A0A1D2NC16"/>
<proteinExistence type="predicted"/>
<dbReference type="EMBL" id="LJIJ01000095">
    <property type="protein sequence ID" value="ODN02792.1"/>
    <property type="molecule type" value="Genomic_DNA"/>
</dbReference>
<reference evidence="3 4" key="1">
    <citation type="journal article" date="2016" name="Genome Biol. Evol.">
        <title>Gene Family Evolution Reflects Adaptation to Soil Environmental Stressors in the Genome of the Collembolan Orchesella cincta.</title>
        <authorList>
            <person name="Faddeeva-Vakhrusheva A."/>
            <person name="Derks M.F."/>
            <person name="Anvar S.Y."/>
            <person name="Agamennone V."/>
            <person name="Suring W."/>
            <person name="Smit S."/>
            <person name="van Straalen N.M."/>
            <person name="Roelofs D."/>
        </authorList>
    </citation>
    <scope>NUCLEOTIDE SEQUENCE [LARGE SCALE GENOMIC DNA]</scope>
    <source>
        <tissue evidence="3">Mixed pool</tissue>
    </source>
</reference>
<protein>
    <submittedName>
        <fullName evidence="3">Uncharacterized protein</fullName>
    </submittedName>
</protein>
<evidence type="ECO:0000256" key="1">
    <source>
        <dbReference type="SAM" id="MobiDB-lite"/>
    </source>
</evidence>
<feature type="transmembrane region" description="Helical" evidence="2">
    <location>
        <begin position="37"/>
        <end position="57"/>
    </location>
</feature>